<protein>
    <submittedName>
        <fullName evidence="2">Helitron helicase</fullName>
    </submittedName>
</protein>
<keyword evidence="2" id="KW-0547">Nucleotide-binding</keyword>
<keyword evidence="2" id="KW-0347">Helicase</keyword>
<dbReference type="PANTHER" id="PTHR45786:SF74">
    <property type="entry name" value="ATP-DEPENDENT DNA HELICASE"/>
    <property type="match status" value="1"/>
</dbReference>
<keyword evidence="2" id="KW-0378">Hydrolase</keyword>
<gene>
    <name evidence="2" type="ORF">PHMEG_00023844</name>
</gene>
<feature type="domain" description="Helitron helicase-like" evidence="1">
    <location>
        <begin position="13"/>
        <end position="74"/>
    </location>
</feature>
<keyword evidence="2" id="KW-0067">ATP-binding</keyword>
<evidence type="ECO:0000259" key="1">
    <source>
        <dbReference type="Pfam" id="PF14214"/>
    </source>
</evidence>
<dbReference type="EMBL" id="NBNE01005047">
    <property type="protein sequence ID" value="OWZ04280.1"/>
    <property type="molecule type" value="Genomic_DNA"/>
</dbReference>
<organism evidence="2 3">
    <name type="scientific">Phytophthora megakarya</name>
    <dbReference type="NCBI Taxonomy" id="4795"/>
    <lineage>
        <taxon>Eukaryota</taxon>
        <taxon>Sar</taxon>
        <taxon>Stramenopiles</taxon>
        <taxon>Oomycota</taxon>
        <taxon>Peronosporomycetes</taxon>
        <taxon>Peronosporales</taxon>
        <taxon>Peronosporaceae</taxon>
        <taxon>Phytophthora</taxon>
    </lineage>
</organism>
<accession>A0A225VID6</accession>
<proteinExistence type="predicted"/>
<reference evidence="3" key="1">
    <citation type="submission" date="2017-03" db="EMBL/GenBank/DDBJ databases">
        <title>Phytopthora megakarya and P. palmivora, two closely related causual agents of cacao black pod achieved similar genome size and gene model numbers by different mechanisms.</title>
        <authorList>
            <person name="Ali S."/>
            <person name="Shao J."/>
            <person name="Larry D.J."/>
            <person name="Kronmiller B."/>
            <person name="Shen D."/>
            <person name="Strem M.D."/>
            <person name="Melnick R.L."/>
            <person name="Guiltinan M.J."/>
            <person name="Tyler B.M."/>
            <person name="Meinhardt L.W."/>
            <person name="Bailey B.A."/>
        </authorList>
    </citation>
    <scope>NUCLEOTIDE SEQUENCE [LARGE SCALE GENOMIC DNA]</scope>
    <source>
        <strain evidence="3">zdho120</strain>
    </source>
</reference>
<dbReference type="Pfam" id="PF14214">
    <property type="entry name" value="Helitron_like_N"/>
    <property type="match status" value="1"/>
</dbReference>
<keyword evidence="3" id="KW-1185">Reference proteome</keyword>
<evidence type="ECO:0000313" key="3">
    <source>
        <dbReference type="Proteomes" id="UP000198211"/>
    </source>
</evidence>
<comment type="caution">
    <text evidence="2">The sequence shown here is derived from an EMBL/GenBank/DDBJ whole genome shotgun (WGS) entry which is preliminary data.</text>
</comment>
<dbReference type="OrthoDB" id="120387at2759"/>
<dbReference type="AlphaFoldDB" id="A0A225VID6"/>
<dbReference type="PANTHER" id="PTHR45786">
    <property type="entry name" value="DNA BINDING PROTEIN-LIKE"/>
    <property type="match status" value="1"/>
</dbReference>
<dbReference type="InterPro" id="IPR025476">
    <property type="entry name" value="Helitron_helicase-like"/>
</dbReference>
<dbReference type="STRING" id="4795.A0A225VID6"/>
<dbReference type="Proteomes" id="UP000198211">
    <property type="component" value="Unassembled WGS sequence"/>
</dbReference>
<sequence>MLLRDHIVPTATSGLSDVGTHAILSSSFPGSKRYMRLQYYDAMAVVRQFGKPDSFVTVTTNPKWKEIQDELLPDAHILIILKDHRKPRNSSDYDKIVSAEIPDPELFPELHTTVTTCMIHCPCCRGIQNPAPEKTERRKHGLLNPYNE</sequence>
<evidence type="ECO:0000313" key="2">
    <source>
        <dbReference type="EMBL" id="OWZ04280.1"/>
    </source>
</evidence>
<dbReference type="GO" id="GO:0004386">
    <property type="term" value="F:helicase activity"/>
    <property type="evidence" value="ECO:0007669"/>
    <property type="project" value="UniProtKB-KW"/>
</dbReference>
<name>A0A225VID6_9STRA</name>